<sequence length="232" mass="24777">MPTRTPLSAPLVQSPGSTGSSTHHSPVRPADRAAPAELFVPPTAGEPLSDKARGKRPIEVIPFPYPPRNSCVLRIGLREEDLMVNRKRFGDDSSLSPSDFPQDKMAKRVLDFSDAIHEACDHLTAAFGPLLSDGLPPVEESDLLTDDLLRVDLSTALVGDASAVPSTWPTAPFPLMDTTAQLHVHATSTTQSTAVVVTLLTDDPTETVAAKEVLPETKADSNGHLFDTDPSV</sequence>
<dbReference type="Proteomes" id="UP001497516">
    <property type="component" value="Chromosome 2"/>
</dbReference>
<proteinExistence type="predicted"/>
<organism evidence="2 3">
    <name type="scientific">Linum trigynum</name>
    <dbReference type="NCBI Taxonomy" id="586398"/>
    <lineage>
        <taxon>Eukaryota</taxon>
        <taxon>Viridiplantae</taxon>
        <taxon>Streptophyta</taxon>
        <taxon>Embryophyta</taxon>
        <taxon>Tracheophyta</taxon>
        <taxon>Spermatophyta</taxon>
        <taxon>Magnoliopsida</taxon>
        <taxon>eudicotyledons</taxon>
        <taxon>Gunneridae</taxon>
        <taxon>Pentapetalae</taxon>
        <taxon>rosids</taxon>
        <taxon>fabids</taxon>
        <taxon>Malpighiales</taxon>
        <taxon>Linaceae</taxon>
        <taxon>Linum</taxon>
    </lineage>
</organism>
<evidence type="ECO:0000313" key="2">
    <source>
        <dbReference type="EMBL" id="CAL1371263.1"/>
    </source>
</evidence>
<dbReference type="AlphaFoldDB" id="A0AAV2DDI9"/>
<feature type="region of interest" description="Disordered" evidence="1">
    <location>
        <begin position="1"/>
        <end position="53"/>
    </location>
</feature>
<accession>A0AAV2DDI9</accession>
<feature type="compositionally biased region" description="Low complexity" evidence="1">
    <location>
        <begin position="14"/>
        <end position="24"/>
    </location>
</feature>
<protein>
    <submittedName>
        <fullName evidence="2">Uncharacterized protein</fullName>
    </submittedName>
</protein>
<evidence type="ECO:0000256" key="1">
    <source>
        <dbReference type="SAM" id="MobiDB-lite"/>
    </source>
</evidence>
<reference evidence="2 3" key="1">
    <citation type="submission" date="2024-04" db="EMBL/GenBank/DDBJ databases">
        <authorList>
            <person name="Fracassetti M."/>
        </authorList>
    </citation>
    <scope>NUCLEOTIDE SEQUENCE [LARGE SCALE GENOMIC DNA]</scope>
</reference>
<name>A0AAV2DDI9_9ROSI</name>
<evidence type="ECO:0000313" key="3">
    <source>
        <dbReference type="Proteomes" id="UP001497516"/>
    </source>
</evidence>
<gene>
    <name evidence="2" type="ORF">LTRI10_LOCUS13339</name>
</gene>
<dbReference type="EMBL" id="OZ034815">
    <property type="protein sequence ID" value="CAL1371263.1"/>
    <property type="molecule type" value="Genomic_DNA"/>
</dbReference>
<keyword evidence="3" id="KW-1185">Reference proteome</keyword>